<dbReference type="Pfam" id="PF13561">
    <property type="entry name" value="adh_short_C2"/>
    <property type="match status" value="1"/>
</dbReference>
<dbReference type="PROSITE" id="PS00061">
    <property type="entry name" value="ADH_SHORT"/>
    <property type="match status" value="1"/>
</dbReference>
<name>A0A9Q0G6P6_9ROSI</name>
<dbReference type="PANTHER" id="PTHR44375">
    <property type="entry name" value="BETA-KETOACYL-ACP REDUCTASE-LIKE PROTEIN-RELATED"/>
    <property type="match status" value="1"/>
</dbReference>
<dbReference type="InterPro" id="IPR036291">
    <property type="entry name" value="NAD(P)-bd_dom_sf"/>
</dbReference>
<evidence type="ECO:0000313" key="1">
    <source>
        <dbReference type="EMBL" id="KAJ4843202.1"/>
    </source>
</evidence>
<dbReference type="InterPro" id="IPR002347">
    <property type="entry name" value="SDR_fam"/>
</dbReference>
<evidence type="ECO:0000313" key="2">
    <source>
        <dbReference type="Proteomes" id="UP001141552"/>
    </source>
</evidence>
<reference evidence="1" key="2">
    <citation type="journal article" date="2023" name="Plants (Basel)">
        <title>Annotation of the Turnera subulata (Passifloraceae) Draft Genome Reveals the S-Locus Evolved after the Divergence of Turneroideae from Passifloroideae in a Stepwise Manner.</title>
        <authorList>
            <person name="Henning P.M."/>
            <person name="Roalson E.H."/>
            <person name="Mir W."/>
            <person name="McCubbin A.G."/>
            <person name="Shore J.S."/>
        </authorList>
    </citation>
    <scope>NUCLEOTIDE SEQUENCE</scope>
    <source>
        <strain evidence="1">F60SS</strain>
    </source>
</reference>
<dbReference type="EMBL" id="JAKUCV010002298">
    <property type="protein sequence ID" value="KAJ4843202.1"/>
    <property type="molecule type" value="Genomic_DNA"/>
</dbReference>
<dbReference type="PRINTS" id="PR00081">
    <property type="entry name" value="GDHRDH"/>
</dbReference>
<dbReference type="PANTHER" id="PTHR44375:SF2">
    <property type="entry name" value="BETA-KETOACYL-ACP REDUCTASE-LIKE PROTEIN-RELATED"/>
    <property type="match status" value="1"/>
</dbReference>
<dbReference type="Proteomes" id="UP001141552">
    <property type="component" value="Unassembled WGS sequence"/>
</dbReference>
<organism evidence="1 2">
    <name type="scientific">Turnera subulata</name>
    <dbReference type="NCBI Taxonomy" id="218843"/>
    <lineage>
        <taxon>Eukaryota</taxon>
        <taxon>Viridiplantae</taxon>
        <taxon>Streptophyta</taxon>
        <taxon>Embryophyta</taxon>
        <taxon>Tracheophyta</taxon>
        <taxon>Spermatophyta</taxon>
        <taxon>Magnoliopsida</taxon>
        <taxon>eudicotyledons</taxon>
        <taxon>Gunneridae</taxon>
        <taxon>Pentapetalae</taxon>
        <taxon>rosids</taxon>
        <taxon>fabids</taxon>
        <taxon>Malpighiales</taxon>
        <taxon>Passifloraceae</taxon>
        <taxon>Turnera</taxon>
    </lineage>
</organism>
<dbReference type="InterPro" id="IPR020904">
    <property type="entry name" value="Sc_DH/Rdtase_CS"/>
</dbReference>
<sequence>MDRGLVEIVGNSWEFEIPLVLGTMFALVDPRSDNSDGITFGEKAWGESGDNVVSEGLFSRVLDGLEAWAPDLAVAERFSAREAARGFPSTDIELMLRMRAGCRIVAAARRSDRLKSLWDEINQQAAANDPSAAQPRAVAVQLDLSLLCLDSAWTVKNPLELPEEEWNQVMWTNLRGSWLVAKHVCIHMHGAKRGGSVINFSSLDGLNHGHLPGALAYAASKSGINTMTKVMAMELGVFNIRVNAIAPGLFKSKITQDLWKKDWFAKIESTMPLGTFGAIDLGLTSLARYLIHDSSQYVSGNIFLAEAGSTLQCVPLPLLLLSNL</sequence>
<dbReference type="PRINTS" id="PR00080">
    <property type="entry name" value="SDRFAMILY"/>
</dbReference>
<dbReference type="SUPFAM" id="SSF51735">
    <property type="entry name" value="NAD(P)-binding Rossmann-fold domains"/>
    <property type="match status" value="1"/>
</dbReference>
<accession>A0A9Q0G6P6</accession>
<protein>
    <submittedName>
        <fullName evidence="1">Uncharacterized protein</fullName>
    </submittedName>
</protein>
<dbReference type="AlphaFoldDB" id="A0A9Q0G6P6"/>
<reference evidence="1" key="1">
    <citation type="submission" date="2022-02" db="EMBL/GenBank/DDBJ databases">
        <authorList>
            <person name="Henning P.M."/>
            <person name="McCubbin A.G."/>
            <person name="Shore J.S."/>
        </authorList>
    </citation>
    <scope>NUCLEOTIDE SEQUENCE</scope>
    <source>
        <strain evidence="1">F60SS</strain>
        <tissue evidence="1">Leaves</tissue>
    </source>
</reference>
<dbReference type="CDD" id="cd05233">
    <property type="entry name" value="SDR_c"/>
    <property type="match status" value="1"/>
</dbReference>
<gene>
    <name evidence="1" type="ORF">Tsubulata_011397</name>
</gene>
<dbReference type="Gene3D" id="3.40.50.720">
    <property type="entry name" value="NAD(P)-binding Rossmann-like Domain"/>
    <property type="match status" value="1"/>
</dbReference>
<dbReference type="OrthoDB" id="47007at2759"/>
<keyword evidence="2" id="KW-1185">Reference proteome</keyword>
<comment type="caution">
    <text evidence="1">The sequence shown here is derived from an EMBL/GenBank/DDBJ whole genome shotgun (WGS) entry which is preliminary data.</text>
</comment>
<proteinExistence type="predicted"/>